<keyword evidence="2" id="KW-1185">Reference proteome</keyword>
<protein>
    <submittedName>
        <fullName evidence="1">Uncharacterized protein</fullName>
    </submittedName>
</protein>
<reference evidence="1 2" key="1">
    <citation type="submission" date="2024-04" db="EMBL/GenBank/DDBJ databases">
        <title>Tritrichomonas musculus Genome.</title>
        <authorList>
            <person name="Alves-Ferreira E."/>
            <person name="Grigg M."/>
            <person name="Lorenzi H."/>
            <person name="Galac M."/>
        </authorList>
    </citation>
    <scope>NUCLEOTIDE SEQUENCE [LARGE SCALE GENOMIC DNA]</scope>
    <source>
        <strain evidence="1 2">EAF2021</strain>
    </source>
</reference>
<dbReference type="EMBL" id="JAPFFF010000008">
    <property type="protein sequence ID" value="KAK8883862.1"/>
    <property type="molecule type" value="Genomic_DNA"/>
</dbReference>
<organism evidence="1 2">
    <name type="scientific">Tritrichomonas musculus</name>
    <dbReference type="NCBI Taxonomy" id="1915356"/>
    <lineage>
        <taxon>Eukaryota</taxon>
        <taxon>Metamonada</taxon>
        <taxon>Parabasalia</taxon>
        <taxon>Tritrichomonadida</taxon>
        <taxon>Tritrichomonadidae</taxon>
        <taxon>Tritrichomonas</taxon>
    </lineage>
</organism>
<comment type="caution">
    <text evidence="1">The sequence shown here is derived from an EMBL/GenBank/DDBJ whole genome shotgun (WGS) entry which is preliminary data.</text>
</comment>
<gene>
    <name evidence="1" type="ORF">M9Y10_042962</name>
</gene>
<proteinExistence type="predicted"/>
<dbReference type="Proteomes" id="UP001470230">
    <property type="component" value="Unassembled WGS sequence"/>
</dbReference>
<evidence type="ECO:0000313" key="1">
    <source>
        <dbReference type="EMBL" id="KAK8883862.1"/>
    </source>
</evidence>
<sequence length="165" mass="19611">MNISLSEEDKKNTVSWNIALTQASLNIYFMESNSTIANLKKERRRLYSKYLVGMQQMEYQHGDSAFDSSIWEEKTKAVLLKNKRKHEHTIKQMTSDFEKKRKEINRDILESDKKISEYKKSIEESKSVIEQTSPSYDLNTICDLNELKRKIEEENKRIRLLEQIQ</sequence>
<name>A0ABR2K070_9EUKA</name>
<evidence type="ECO:0000313" key="2">
    <source>
        <dbReference type="Proteomes" id="UP001470230"/>
    </source>
</evidence>
<accession>A0ABR2K070</accession>